<comment type="caution">
    <text evidence="9">The sequence shown here is derived from an EMBL/GenBank/DDBJ whole genome shotgun (WGS) entry which is preliminary data.</text>
</comment>
<keyword evidence="6" id="KW-0843">Virulence</keyword>
<evidence type="ECO:0000256" key="5">
    <source>
        <dbReference type="ARBA" id="ARBA00022729"/>
    </source>
</evidence>
<keyword evidence="4" id="KW-0964">Secreted</keyword>
<comment type="subcellular location">
    <subcellularLocation>
        <location evidence="1">Host cell</location>
    </subcellularLocation>
    <subcellularLocation>
        <location evidence="2">Secreted</location>
    </subcellularLocation>
</comment>
<organism evidence="9 10">
    <name type="scientific">Phytophthora megakarya</name>
    <dbReference type="NCBI Taxonomy" id="4795"/>
    <lineage>
        <taxon>Eukaryota</taxon>
        <taxon>Sar</taxon>
        <taxon>Stramenopiles</taxon>
        <taxon>Oomycota</taxon>
        <taxon>Peronosporomycetes</taxon>
        <taxon>Peronosporales</taxon>
        <taxon>Peronosporaceae</taxon>
        <taxon>Phytophthora</taxon>
    </lineage>
</organism>
<dbReference type="GO" id="GO:0005576">
    <property type="term" value="C:extracellular region"/>
    <property type="evidence" value="ECO:0007669"/>
    <property type="project" value="UniProtKB-SubCell"/>
</dbReference>
<dbReference type="OrthoDB" id="118898at2759"/>
<dbReference type="Pfam" id="PF22748">
    <property type="entry name" value="PexRD54_WY"/>
    <property type="match status" value="1"/>
</dbReference>
<evidence type="ECO:0000313" key="10">
    <source>
        <dbReference type="Proteomes" id="UP000198211"/>
    </source>
</evidence>
<dbReference type="AlphaFoldDB" id="A0A225UMA6"/>
<dbReference type="InterPro" id="IPR054463">
    <property type="entry name" value="PexRD54_WY"/>
</dbReference>
<dbReference type="EMBL" id="NBNE01015675">
    <property type="protein sequence ID" value="OWY93666.1"/>
    <property type="molecule type" value="Genomic_DNA"/>
</dbReference>
<keyword evidence="5 7" id="KW-0732">Signal</keyword>
<dbReference type="GO" id="GO:0043657">
    <property type="term" value="C:host cell"/>
    <property type="evidence" value="ECO:0007669"/>
    <property type="project" value="UniProtKB-SubCell"/>
</dbReference>
<evidence type="ECO:0000256" key="4">
    <source>
        <dbReference type="ARBA" id="ARBA00022525"/>
    </source>
</evidence>
<reference evidence="10" key="1">
    <citation type="submission" date="2017-03" db="EMBL/GenBank/DDBJ databases">
        <title>Phytopthora megakarya and P. palmivora, two closely related causual agents of cacao black pod achieved similar genome size and gene model numbers by different mechanisms.</title>
        <authorList>
            <person name="Ali S."/>
            <person name="Shao J."/>
            <person name="Larry D.J."/>
            <person name="Kronmiller B."/>
            <person name="Shen D."/>
            <person name="Strem M.D."/>
            <person name="Melnick R.L."/>
            <person name="Guiltinan M.J."/>
            <person name="Tyler B.M."/>
            <person name="Meinhardt L.W."/>
            <person name="Bailey B.A."/>
        </authorList>
    </citation>
    <scope>NUCLEOTIDE SEQUENCE [LARGE SCALE GENOMIC DNA]</scope>
    <source>
        <strain evidence="10">zdho120</strain>
    </source>
</reference>
<evidence type="ECO:0000256" key="6">
    <source>
        <dbReference type="ARBA" id="ARBA00023026"/>
    </source>
</evidence>
<evidence type="ECO:0000256" key="3">
    <source>
        <dbReference type="ARBA" id="ARBA00010400"/>
    </source>
</evidence>
<accession>A0A225UMA6</accession>
<proteinExistence type="inferred from homology"/>
<evidence type="ECO:0000256" key="2">
    <source>
        <dbReference type="ARBA" id="ARBA00004613"/>
    </source>
</evidence>
<dbReference type="Proteomes" id="UP000198211">
    <property type="component" value="Unassembled WGS sequence"/>
</dbReference>
<comment type="similarity">
    <text evidence="3">Belongs to the RxLR effector family.</text>
</comment>
<evidence type="ECO:0000256" key="1">
    <source>
        <dbReference type="ARBA" id="ARBA00004340"/>
    </source>
</evidence>
<sequence length="352" mass="40739">MLRSPMHHHYLVWLTFLVSVVLIDADPPLTGQKATFGSTLLSKFSERGKFQAADEVRLLRSAPGKEHKEERGFHFVDKVKSVFTKGTPEKLQKWLQQEKSVDTVYKNLHLNKPGYPFDNPHFAAWVDYANTLSVKFPKMSAISTLTKHYGDEMLYRIIQLAKRNERTEKLAIGLESKQMQQWLTNRKDPDDLFRLFQLNDDASKMLENSKFITWTEYVDDLNAKHPDEPTWMYSTITKYFSDEALLKMTSIQKLSGEKSKAMATKVENDWFQANLQNQRTPYEVFQGLGFGKTTDQLLDVVVSDSVLIRTWIDYMNEFNRRNPTKKTTMIETFTKSFGDLGVSNMLDTAKMG</sequence>
<feature type="domain" description="RxLR effector PexRD54 WY" evidence="8">
    <location>
        <begin position="178"/>
        <end position="218"/>
    </location>
</feature>
<feature type="signal peptide" evidence="7">
    <location>
        <begin position="1"/>
        <end position="25"/>
    </location>
</feature>
<feature type="chain" id="PRO_5012850105" evidence="7">
    <location>
        <begin position="26"/>
        <end position="352"/>
    </location>
</feature>
<protein>
    <submittedName>
        <fullName evidence="9">RxLR effector protein</fullName>
    </submittedName>
</protein>
<name>A0A225UMA6_9STRA</name>
<gene>
    <name evidence="9" type="ORF">PHMEG_00036857</name>
</gene>
<evidence type="ECO:0000256" key="7">
    <source>
        <dbReference type="SAM" id="SignalP"/>
    </source>
</evidence>
<evidence type="ECO:0000313" key="9">
    <source>
        <dbReference type="EMBL" id="OWY93666.1"/>
    </source>
</evidence>
<keyword evidence="10" id="KW-1185">Reference proteome</keyword>
<evidence type="ECO:0000259" key="8">
    <source>
        <dbReference type="Pfam" id="PF22748"/>
    </source>
</evidence>
<feature type="non-terminal residue" evidence="9">
    <location>
        <position position="352"/>
    </location>
</feature>